<dbReference type="OrthoDB" id="9766971at2"/>
<dbReference type="AlphaFoldDB" id="A0A1I5MA44"/>
<dbReference type="SUPFAM" id="SSF53448">
    <property type="entry name" value="Nucleotide-diphospho-sugar transferases"/>
    <property type="match status" value="1"/>
</dbReference>
<dbReference type="Pfam" id="PF13641">
    <property type="entry name" value="Glyco_tranf_2_3"/>
    <property type="match status" value="1"/>
</dbReference>
<dbReference type="GeneID" id="35872123"/>
<keyword evidence="4" id="KW-1133">Transmembrane helix</keyword>
<feature type="transmembrane region" description="Helical" evidence="4">
    <location>
        <begin position="6"/>
        <end position="27"/>
    </location>
</feature>
<evidence type="ECO:0000256" key="2">
    <source>
        <dbReference type="ARBA" id="ARBA00022676"/>
    </source>
</evidence>
<dbReference type="CDD" id="cd06439">
    <property type="entry name" value="CESA_like_1"/>
    <property type="match status" value="1"/>
</dbReference>
<dbReference type="Proteomes" id="UP000182692">
    <property type="component" value="Unassembled WGS sequence"/>
</dbReference>
<reference evidence="5 6" key="1">
    <citation type="submission" date="2016-10" db="EMBL/GenBank/DDBJ databases">
        <authorList>
            <person name="de Groot N.N."/>
        </authorList>
    </citation>
    <scope>NUCLEOTIDE SEQUENCE [LARGE SCALE GENOMIC DNA]</scope>
    <source>
        <strain evidence="5 6">DSM 15893</strain>
    </source>
</reference>
<gene>
    <name evidence="5" type="ORF">SAMN03084138_01213</name>
</gene>
<dbReference type="PANTHER" id="PTHR43630">
    <property type="entry name" value="POLY-BETA-1,6-N-ACETYL-D-GLUCOSAMINE SYNTHASE"/>
    <property type="match status" value="1"/>
</dbReference>
<keyword evidence="3 5" id="KW-0808">Transferase</keyword>
<keyword evidence="4" id="KW-0812">Transmembrane</keyword>
<evidence type="ECO:0000256" key="4">
    <source>
        <dbReference type="SAM" id="Phobius"/>
    </source>
</evidence>
<keyword evidence="4" id="KW-0472">Membrane</keyword>
<evidence type="ECO:0000256" key="1">
    <source>
        <dbReference type="ARBA" id="ARBA00006739"/>
    </source>
</evidence>
<proteinExistence type="inferred from homology"/>
<evidence type="ECO:0000313" key="6">
    <source>
        <dbReference type="Proteomes" id="UP000182692"/>
    </source>
</evidence>
<evidence type="ECO:0000256" key="3">
    <source>
        <dbReference type="ARBA" id="ARBA00022679"/>
    </source>
</evidence>
<dbReference type="PANTHER" id="PTHR43630:SF1">
    <property type="entry name" value="POLY-BETA-1,6-N-ACETYL-D-GLUCOSAMINE SYNTHASE"/>
    <property type="match status" value="1"/>
</dbReference>
<dbReference type="Gene3D" id="3.90.550.10">
    <property type="entry name" value="Spore Coat Polysaccharide Biosynthesis Protein SpsA, Chain A"/>
    <property type="match status" value="1"/>
</dbReference>
<name>A0A1I5MA44_9GAMM</name>
<keyword evidence="2" id="KW-0328">Glycosyltransferase</keyword>
<dbReference type="GO" id="GO:0016757">
    <property type="term" value="F:glycosyltransferase activity"/>
    <property type="evidence" value="ECO:0007669"/>
    <property type="project" value="UniProtKB-KW"/>
</dbReference>
<feature type="transmembrane region" description="Helical" evidence="4">
    <location>
        <begin position="306"/>
        <end position="325"/>
    </location>
</feature>
<sequence length="393" mass="43625">MSTWIVWLTAISTFLVLYHHLGYPLLLKVLVRCIPSSLSSTPMTRGYNSSKADDALPTVAILMPAFNEAQWIADKIRNLATLDYPNNKLRIVLACDGCSDDTANIAREALNETACQHLDLTVIEYAVNEGKVAVINKSMALIDEDIVAMSDISSLISIDALLIAAMHFADPKIGVVNSRYHLLEPTEGEKKYWDYQSTLQHREAKMGATLGAHGALYLMRRELFTPLAADTINDDFVLPMSIVAQGYRGTVDDTICAVELEPTNADQDFKRRLRIGAGNYQQMVRLAALLNPKYRGVAFTFASGKALRVVMPFLMLIALIGWLWLAQFHVFFLMGAAAQVAVYALVAFIKFLKITLKNPMLATLCYLVSGHTANMIGTLRYIVGLESGRWQRV</sequence>
<dbReference type="InterPro" id="IPR029044">
    <property type="entry name" value="Nucleotide-diphossugar_trans"/>
</dbReference>
<comment type="similarity">
    <text evidence="1">Belongs to the glycosyltransferase 2 family.</text>
</comment>
<dbReference type="EMBL" id="FOWR01000007">
    <property type="protein sequence ID" value="SFP05836.1"/>
    <property type="molecule type" value="Genomic_DNA"/>
</dbReference>
<organism evidence="5 6">
    <name type="scientific">Enterovibrio norvegicus DSM 15893</name>
    <dbReference type="NCBI Taxonomy" id="1121869"/>
    <lineage>
        <taxon>Bacteria</taxon>
        <taxon>Pseudomonadati</taxon>
        <taxon>Pseudomonadota</taxon>
        <taxon>Gammaproteobacteria</taxon>
        <taxon>Vibrionales</taxon>
        <taxon>Vibrionaceae</taxon>
        <taxon>Enterovibrio</taxon>
    </lineage>
</organism>
<protein>
    <submittedName>
        <fullName evidence="5">Glycosyltransferase, catalytic subunit of cellulose synthase and poly-beta-1,6-N-acetylglucosamine synthase</fullName>
    </submittedName>
</protein>
<accession>A0A1I5MA44</accession>
<dbReference type="STRING" id="1121869.SAMN03084138_01213"/>
<evidence type="ECO:0000313" key="5">
    <source>
        <dbReference type="EMBL" id="SFP05836.1"/>
    </source>
</evidence>
<dbReference type="RefSeq" id="WP_017016153.1">
    <property type="nucleotide sequence ID" value="NZ_FOWR01000007.1"/>
</dbReference>
<feature type="transmembrane region" description="Helical" evidence="4">
    <location>
        <begin position="331"/>
        <end position="352"/>
    </location>
</feature>